<accession>A0ABY8LLN7</accession>
<evidence type="ECO:0008006" key="3">
    <source>
        <dbReference type="Google" id="ProtNLM"/>
    </source>
</evidence>
<proteinExistence type="predicted"/>
<keyword evidence="2" id="KW-1185">Reference proteome</keyword>
<evidence type="ECO:0000313" key="1">
    <source>
        <dbReference type="EMBL" id="WGI25360.1"/>
    </source>
</evidence>
<name>A0ABY8LLN7_9GAMM</name>
<sequence length="82" mass="8104">MLLALSLGALGALVLLGVVSAGLAVLLAAVELAADEPFPRRRDRLFLAPLCAGDVELGGVVGVLGSVALDVEAALSVVLGTP</sequence>
<organism evidence="1 2">
    <name type="scientific">Halomonas alkaliantarctica</name>
    <dbReference type="NCBI Taxonomy" id="232346"/>
    <lineage>
        <taxon>Bacteria</taxon>
        <taxon>Pseudomonadati</taxon>
        <taxon>Pseudomonadota</taxon>
        <taxon>Gammaproteobacteria</taxon>
        <taxon>Oceanospirillales</taxon>
        <taxon>Halomonadaceae</taxon>
        <taxon>Halomonas</taxon>
    </lineage>
</organism>
<dbReference type="EMBL" id="CP122961">
    <property type="protein sequence ID" value="WGI25360.1"/>
    <property type="molecule type" value="Genomic_DNA"/>
</dbReference>
<protein>
    <recommendedName>
        <fullName evidence="3">Secreted protein</fullName>
    </recommendedName>
</protein>
<dbReference type="Proteomes" id="UP001179830">
    <property type="component" value="Chromosome"/>
</dbReference>
<evidence type="ECO:0000313" key="2">
    <source>
        <dbReference type="Proteomes" id="UP001179830"/>
    </source>
</evidence>
<gene>
    <name evidence="1" type="ORF">QEN58_18840</name>
</gene>
<reference evidence="1" key="1">
    <citation type="submission" date="2023-04" db="EMBL/GenBank/DDBJ databases">
        <title>Complete genome sequence of Halomonas alkaliantarctica MSP3 isolated from marine sediment, Jeju Island.</title>
        <authorList>
            <person name="Park S.-J."/>
        </authorList>
    </citation>
    <scope>NUCLEOTIDE SEQUENCE</scope>
    <source>
        <strain evidence="1">MSP3</strain>
    </source>
</reference>
<dbReference type="RefSeq" id="WP_280105117.1">
    <property type="nucleotide sequence ID" value="NZ_CP122961.1"/>
</dbReference>